<dbReference type="AlphaFoldDB" id="A0A445IAQ3"/>
<feature type="domain" description="ABC transporter" evidence="3">
    <location>
        <begin position="24"/>
        <end position="114"/>
    </location>
</feature>
<dbReference type="PANTHER" id="PTHR24223:SF369">
    <property type="entry name" value="ABC TRANSPORTER C FAMILY MEMBER 10"/>
    <property type="match status" value="1"/>
</dbReference>
<evidence type="ECO:0000259" key="3">
    <source>
        <dbReference type="Pfam" id="PF00005"/>
    </source>
</evidence>
<organism evidence="4 5">
    <name type="scientific">Glycine soja</name>
    <name type="common">Wild soybean</name>
    <dbReference type="NCBI Taxonomy" id="3848"/>
    <lineage>
        <taxon>Eukaryota</taxon>
        <taxon>Viridiplantae</taxon>
        <taxon>Streptophyta</taxon>
        <taxon>Embryophyta</taxon>
        <taxon>Tracheophyta</taxon>
        <taxon>Spermatophyta</taxon>
        <taxon>Magnoliopsida</taxon>
        <taxon>eudicotyledons</taxon>
        <taxon>Gunneridae</taxon>
        <taxon>Pentapetalae</taxon>
        <taxon>rosids</taxon>
        <taxon>fabids</taxon>
        <taxon>Fabales</taxon>
        <taxon>Fabaceae</taxon>
        <taxon>Papilionoideae</taxon>
        <taxon>50 kb inversion clade</taxon>
        <taxon>NPAAA clade</taxon>
        <taxon>indigoferoid/millettioid clade</taxon>
        <taxon>Phaseoleae</taxon>
        <taxon>Glycine</taxon>
        <taxon>Glycine subgen. Soja</taxon>
    </lineage>
</organism>
<dbReference type="Proteomes" id="UP000289340">
    <property type="component" value="Chromosome 11"/>
</dbReference>
<dbReference type="GO" id="GO:0042626">
    <property type="term" value="F:ATPase-coupled transmembrane transporter activity"/>
    <property type="evidence" value="ECO:0007669"/>
    <property type="project" value="TreeGrafter"/>
</dbReference>
<keyword evidence="1" id="KW-0547">Nucleotide-binding</keyword>
<reference evidence="4 5" key="1">
    <citation type="submission" date="2018-09" db="EMBL/GenBank/DDBJ databases">
        <title>A high-quality reference genome of wild soybean provides a powerful tool to mine soybean genomes.</title>
        <authorList>
            <person name="Xie M."/>
            <person name="Chung C.Y.L."/>
            <person name="Li M.-W."/>
            <person name="Wong F.-L."/>
            <person name="Chan T.-F."/>
            <person name="Lam H.-M."/>
        </authorList>
    </citation>
    <scope>NUCLEOTIDE SEQUENCE [LARGE SCALE GENOMIC DNA]</scope>
    <source>
        <strain evidence="5">cv. W05</strain>
        <tissue evidence="4">Hypocotyl of etiolated seedlings</tissue>
    </source>
</reference>
<dbReference type="Pfam" id="PF00005">
    <property type="entry name" value="ABC_tran"/>
    <property type="match status" value="1"/>
</dbReference>
<proteinExistence type="predicted"/>
<name>A0A445IAQ3_GLYSO</name>
<evidence type="ECO:0000256" key="1">
    <source>
        <dbReference type="ARBA" id="ARBA00022741"/>
    </source>
</evidence>
<protein>
    <submittedName>
        <fullName evidence="4">ABC transporter C family member 10</fullName>
    </submittedName>
</protein>
<dbReference type="InterPro" id="IPR003439">
    <property type="entry name" value="ABC_transporter-like_ATP-bd"/>
</dbReference>
<keyword evidence="5" id="KW-1185">Reference proteome</keyword>
<evidence type="ECO:0000313" key="5">
    <source>
        <dbReference type="Proteomes" id="UP000289340"/>
    </source>
</evidence>
<dbReference type="Gene3D" id="3.40.50.300">
    <property type="entry name" value="P-loop containing nucleotide triphosphate hydrolases"/>
    <property type="match status" value="1"/>
</dbReference>
<keyword evidence="2" id="KW-0067">ATP-binding</keyword>
<gene>
    <name evidence="4" type="ORF">D0Y65_031839</name>
</gene>
<dbReference type="SUPFAM" id="SSF52540">
    <property type="entry name" value="P-loop containing nucleoside triphosphate hydrolases"/>
    <property type="match status" value="1"/>
</dbReference>
<dbReference type="GO" id="GO:0005524">
    <property type="term" value="F:ATP binding"/>
    <property type="evidence" value="ECO:0007669"/>
    <property type="project" value="UniProtKB-KW"/>
</dbReference>
<evidence type="ECO:0000313" key="4">
    <source>
        <dbReference type="EMBL" id="RZB82948.1"/>
    </source>
</evidence>
<sequence length="180" mass="20540">MITDTIQQNREVRRYRPDAPLVLREITCTFEGGHKIGGVVGRTGSGKSTLIGALFRLVEPAGGKIIVDGIDICSIGLHDLRSRFGIIPQDPTLFNGTVRYNMDPLSQHSDKEIWEDVLSIKVKIMLDWDPKGKQGPKTPLPDLVMIHTPKEEEEYNRPLLYWQMILRWFPLLEIFFIALE</sequence>
<dbReference type="InterPro" id="IPR050173">
    <property type="entry name" value="ABC_transporter_C-like"/>
</dbReference>
<dbReference type="GO" id="GO:0016020">
    <property type="term" value="C:membrane"/>
    <property type="evidence" value="ECO:0007669"/>
    <property type="project" value="TreeGrafter"/>
</dbReference>
<accession>A0A445IAQ3</accession>
<evidence type="ECO:0000256" key="2">
    <source>
        <dbReference type="ARBA" id="ARBA00022840"/>
    </source>
</evidence>
<dbReference type="GO" id="GO:0016887">
    <property type="term" value="F:ATP hydrolysis activity"/>
    <property type="evidence" value="ECO:0007669"/>
    <property type="project" value="InterPro"/>
</dbReference>
<dbReference type="EMBL" id="QZWG01000011">
    <property type="protein sequence ID" value="RZB82948.1"/>
    <property type="molecule type" value="Genomic_DNA"/>
</dbReference>
<dbReference type="PANTHER" id="PTHR24223">
    <property type="entry name" value="ATP-BINDING CASSETTE SUB-FAMILY C"/>
    <property type="match status" value="1"/>
</dbReference>
<dbReference type="InterPro" id="IPR027417">
    <property type="entry name" value="P-loop_NTPase"/>
</dbReference>
<comment type="caution">
    <text evidence="4">The sequence shown here is derived from an EMBL/GenBank/DDBJ whole genome shotgun (WGS) entry which is preliminary data.</text>
</comment>